<feature type="transmembrane region" description="Helical" evidence="11">
    <location>
        <begin position="36"/>
        <end position="52"/>
    </location>
</feature>
<evidence type="ECO:0000313" key="13">
    <source>
        <dbReference type="EMBL" id="RFB04824.1"/>
    </source>
</evidence>
<dbReference type="EMBL" id="QUQO01000001">
    <property type="protein sequence ID" value="RFB04824.1"/>
    <property type="molecule type" value="Genomic_DNA"/>
</dbReference>
<dbReference type="GO" id="GO:0008412">
    <property type="term" value="F:4-hydroxybenzoate polyprenyltransferase activity"/>
    <property type="evidence" value="ECO:0007669"/>
    <property type="project" value="UniProtKB-UniRule"/>
</dbReference>
<dbReference type="GO" id="GO:0006744">
    <property type="term" value="P:ubiquinone biosynthetic process"/>
    <property type="evidence" value="ECO:0007669"/>
    <property type="project" value="UniProtKB-UniRule"/>
</dbReference>
<dbReference type="EC" id="2.5.1.39" evidence="11 12"/>
<evidence type="ECO:0000256" key="4">
    <source>
        <dbReference type="ARBA" id="ARBA00022475"/>
    </source>
</evidence>
<dbReference type="NCBIfam" id="TIGR01474">
    <property type="entry name" value="ubiA_proteo"/>
    <property type="match status" value="1"/>
</dbReference>
<feature type="transmembrane region" description="Helical" evidence="11">
    <location>
        <begin position="227"/>
        <end position="246"/>
    </location>
</feature>
<feature type="transmembrane region" description="Helical" evidence="11">
    <location>
        <begin position="111"/>
        <end position="129"/>
    </location>
</feature>
<dbReference type="FunFam" id="1.10.357.140:FF:000008">
    <property type="entry name" value="4-hydroxybenzoate octaprenyltransferase"/>
    <property type="match status" value="1"/>
</dbReference>
<dbReference type="InterPro" id="IPR039653">
    <property type="entry name" value="Prenyltransferase"/>
</dbReference>
<accession>A0A371RH92</accession>
<comment type="similarity">
    <text evidence="3 11">Belongs to the UbiA prenyltransferase family.</text>
</comment>
<dbReference type="InterPro" id="IPR044878">
    <property type="entry name" value="UbiA_sf"/>
</dbReference>
<dbReference type="FunFam" id="1.20.120.1780:FF:000001">
    <property type="entry name" value="4-hydroxybenzoate octaprenyltransferase"/>
    <property type="match status" value="1"/>
</dbReference>
<keyword evidence="14" id="KW-1185">Reference proteome</keyword>
<evidence type="ECO:0000256" key="1">
    <source>
        <dbReference type="ARBA" id="ARBA00001946"/>
    </source>
</evidence>
<proteinExistence type="inferred from homology"/>
<feature type="transmembrane region" description="Helical" evidence="11">
    <location>
        <begin position="64"/>
        <end position="83"/>
    </location>
</feature>
<comment type="cofactor">
    <cofactor evidence="1 11">
        <name>Mg(2+)</name>
        <dbReference type="ChEBI" id="CHEBI:18420"/>
    </cofactor>
</comment>
<evidence type="ECO:0000256" key="3">
    <source>
        <dbReference type="ARBA" id="ARBA00005985"/>
    </source>
</evidence>
<organism evidence="13 14">
    <name type="scientific">Parvularcula marina</name>
    <dbReference type="NCBI Taxonomy" id="2292771"/>
    <lineage>
        <taxon>Bacteria</taxon>
        <taxon>Pseudomonadati</taxon>
        <taxon>Pseudomonadota</taxon>
        <taxon>Alphaproteobacteria</taxon>
        <taxon>Parvularculales</taxon>
        <taxon>Parvularculaceae</taxon>
        <taxon>Parvularcula</taxon>
    </lineage>
</organism>
<evidence type="ECO:0000256" key="6">
    <source>
        <dbReference type="ARBA" id="ARBA00022679"/>
    </source>
</evidence>
<protein>
    <recommendedName>
        <fullName evidence="11 12">4-hydroxybenzoate octaprenyltransferase</fullName>
        <ecNumber evidence="11 12">2.5.1.39</ecNumber>
    </recommendedName>
    <alternativeName>
        <fullName evidence="11">4-HB polyprenyltransferase</fullName>
    </alternativeName>
</protein>
<keyword evidence="9 11" id="KW-1133">Transmembrane helix</keyword>
<dbReference type="InParanoid" id="A0A371RH92"/>
<dbReference type="InterPro" id="IPR000537">
    <property type="entry name" value="UbiA_prenyltransferase"/>
</dbReference>
<evidence type="ECO:0000256" key="2">
    <source>
        <dbReference type="ARBA" id="ARBA00004141"/>
    </source>
</evidence>
<comment type="pathway">
    <text evidence="11">Cofactor biosynthesis; ubiquinone biosynthesis.</text>
</comment>
<keyword evidence="4 11" id="KW-1003">Cell membrane</keyword>
<dbReference type="Gene3D" id="1.10.357.140">
    <property type="entry name" value="UbiA prenyltransferase"/>
    <property type="match status" value="1"/>
</dbReference>
<reference evidence="13 14" key="1">
    <citation type="submission" date="2018-08" db="EMBL/GenBank/DDBJ databases">
        <title>Parvularcula sp. SM1705, isolated from surface water of the South Sea China.</title>
        <authorList>
            <person name="Sun L."/>
        </authorList>
    </citation>
    <scope>NUCLEOTIDE SEQUENCE [LARGE SCALE GENOMIC DNA]</scope>
    <source>
        <strain evidence="13 14">SM1705</strain>
    </source>
</reference>
<evidence type="ECO:0000256" key="9">
    <source>
        <dbReference type="ARBA" id="ARBA00022989"/>
    </source>
</evidence>
<keyword evidence="5 11" id="KW-0997">Cell inner membrane</keyword>
<sequence>MSETDTKTPDAVPTFVDRLPRPIQPYLRLMRADRPVGVWLLLIPCFWGSLVARPNPTPAHEMFGFWFLFLVGSFVMRSAGCIYNDIIDRDIDRQVERTAARPLASGRIKPAAAWVLLVLLCLIGLAVLLQLGLPAIITGLCSLILVAGYPFMKRITWWPQAWLGLTFNWGVLVGAATLAGTIPVSAMMIYAAGIFWTLGYDTIYAHQDREDDALVGVKSSARRLGQHSATAIAAFFGLTLVLFAFALIAEDALHGLPFLLPAALHFIWQIRKLDIEDPALCLKLFKSNVLTGILLTLPLFAA</sequence>
<keyword evidence="6 11" id="KW-0808">Transferase</keyword>
<dbReference type="HAMAP" id="MF_01635">
    <property type="entry name" value="UbiA"/>
    <property type="match status" value="1"/>
</dbReference>
<dbReference type="Proteomes" id="UP000264589">
    <property type="component" value="Unassembled WGS sequence"/>
</dbReference>
<dbReference type="PANTHER" id="PTHR11048">
    <property type="entry name" value="PRENYLTRANSFERASES"/>
    <property type="match status" value="1"/>
</dbReference>
<keyword evidence="10 11" id="KW-0472">Membrane</keyword>
<comment type="catalytic activity">
    <reaction evidence="11">
        <text>all-trans-octaprenyl diphosphate + 4-hydroxybenzoate = 4-hydroxy-3-(all-trans-octaprenyl)benzoate + diphosphate</text>
        <dbReference type="Rhea" id="RHEA:27782"/>
        <dbReference type="ChEBI" id="CHEBI:1617"/>
        <dbReference type="ChEBI" id="CHEBI:17879"/>
        <dbReference type="ChEBI" id="CHEBI:33019"/>
        <dbReference type="ChEBI" id="CHEBI:57711"/>
        <dbReference type="EC" id="2.5.1.39"/>
    </reaction>
</comment>
<dbReference type="InterPro" id="IPR030470">
    <property type="entry name" value="UbiA_prenylTrfase_CS"/>
</dbReference>
<keyword evidence="11" id="KW-0460">Magnesium</keyword>
<dbReference type="InterPro" id="IPR006370">
    <property type="entry name" value="HB_polyprenyltransferase-like"/>
</dbReference>
<evidence type="ECO:0000256" key="5">
    <source>
        <dbReference type="ARBA" id="ARBA00022519"/>
    </source>
</evidence>
<dbReference type="CDD" id="cd13959">
    <property type="entry name" value="PT_UbiA_COQ2"/>
    <property type="match status" value="1"/>
</dbReference>
<dbReference type="AlphaFoldDB" id="A0A371RH92"/>
<dbReference type="PANTHER" id="PTHR11048:SF28">
    <property type="entry name" value="4-HYDROXYBENZOATE POLYPRENYLTRANSFERASE, MITOCHONDRIAL"/>
    <property type="match status" value="1"/>
</dbReference>
<comment type="function">
    <text evidence="11">Catalyzes the prenylation of para-hydroxybenzoate (PHB) with an all-trans polyprenyl group. Mediates the second step in the final reaction sequence of ubiquinone-8 (UQ-8) biosynthesis, which is the condensation of the polyisoprenoid side chain with PHB, generating the first membrane-bound Q intermediate 3-octaprenyl-4-hydroxybenzoate.</text>
</comment>
<evidence type="ECO:0000256" key="12">
    <source>
        <dbReference type="NCBIfam" id="TIGR01474"/>
    </source>
</evidence>
<dbReference type="GO" id="GO:0005886">
    <property type="term" value="C:plasma membrane"/>
    <property type="evidence" value="ECO:0007669"/>
    <property type="project" value="UniProtKB-SubCell"/>
</dbReference>
<evidence type="ECO:0000256" key="10">
    <source>
        <dbReference type="ARBA" id="ARBA00023136"/>
    </source>
</evidence>
<dbReference type="PROSITE" id="PS00943">
    <property type="entry name" value="UBIA"/>
    <property type="match status" value="1"/>
</dbReference>
<comment type="caution">
    <text evidence="13">The sequence shown here is derived from an EMBL/GenBank/DDBJ whole genome shotgun (WGS) entry which is preliminary data.</text>
</comment>
<evidence type="ECO:0000256" key="8">
    <source>
        <dbReference type="ARBA" id="ARBA00022692"/>
    </source>
</evidence>
<gene>
    <name evidence="11" type="primary">ubiA</name>
    <name evidence="13" type="ORF">DX908_05735</name>
</gene>
<evidence type="ECO:0000256" key="11">
    <source>
        <dbReference type="HAMAP-Rule" id="MF_01635"/>
    </source>
</evidence>
<comment type="subcellular location">
    <subcellularLocation>
        <location evidence="11">Cell inner membrane</location>
        <topology evidence="11">Multi-pass membrane protein</topology>
    </subcellularLocation>
    <subcellularLocation>
        <location evidence="2">Membrane</location>
        <topology evidence="2">Multi-pass membrane protein</topology>
    </subcellularLocation>
</comment>
<dbReference type="FunCoup" id="A0A371RH92">
    <property type="interactions" value="415"/>
</dbReference>
<feature type="transmembrane region" description="Helical" evidence="11">
    <location>
        <begin position="161"/>
        <end position="182"/>
    </location>
</feature>
<dbReference type="UniPathway" id="UPA00232"/>
<dbReference type="Pfam" id="PF01040">
    <property type="entry name" value="UbiA"/>
    <property type="match status" value="1"/>
</dbReference>
<keyword evidence="8 11" id="KW-0812">Transmembrane</keyword>
<name>A0A371RH92_9PROT</name>
<dbReference type="OrthoDB" id="9782418at2"/>
<evidence type="ECO:0000313" key="14">
    <source>
        <dbReference type="Proteomes" id="UP000264589"/>
    </source>
</evidence>
<keyword evidence="7 11" id="KW-0831">Ubiquinone biosynthesis</keyword>
<dbReference type="Gene3D" id="1.20.120.1780">
    <property type="entry name" value="UbiA prenyltransferase"/>
    <property type="match status" value="1"/>
</dbReference>
<evidence type="ECO:0000256" key="7">
    <source>
        <dbReference type="ARBA" id="ARBA00022688"/>
    </source>
</evidence>
<dbReference type="RefSeq" id="WP_116391457.1">
    <property type="nucleotide sequence ID" value="NZ_QUQO01000001.1"/>
</dbReference>